<accession>A0ABQ5W5H9</accession>
<feature type="domain" description="Signal transduction histidine kinase HWE region" evidence="8">
    <location>
        <begin position="36"/>
        <end position="118"/>
    </location>
</feature>
<reference evidence="10" key="1">
    <citation type="journal article" date="2019" name="Int. J. Syst. Evol. Microbiol.">
        <title>The Global Catalogue of Microorganisms (GCM) 10K type strain sequencing project: providing services to taxonomists for standard genome sequencing and annotation.</title>
        <authorList>
            <consortium name="The Broad Institute Genomics Platform"/>
            <consortium name="The Broad Institute Genome Sequencing Center for Infectious Disease"/>
            <person name="Wu L."/>
            <person name="Ma J."/>
        </authorList>
    </citation>
    <scope>NUCLEOTIDE SEQUENCE [LARGE SCALE GENOMIC DNA]</scope>
    <source>
        <strain evidence="10">NBRC 112416</strain>
    </source>
</reference>
<proteinExistence type="predicted"/>
<dbReference type="SUPFAM" id="SSF55874">
    <property type="entry name" value="ATPase domain of HSP90 chaperone/DNA topoisomerase II/histidine kinase"/>
    <property type="match status" value="1"/>
</dbReference>
<name>A0ABQ5W5H9_9HYPH</name>
<evidence type="ECO:0000259" key="8">
    <source>
        <dbReference type="SMART" id="SM00911"/>
    </source>
</evidence>
<keyword evidence="5" id="KW-0547">Nucleotide-binding</keyword>
<dbReference type="EMBL" id="BSNS01000011">
    <property type="protein sequence ID" value="GLQ55337.1"/>
    <property type="molecule type" value="Genomic_DNA"/>
</dbReference>
<dbReference type="PANTHER" id="PTHR41523">
    <property type="entry name" value="TWO-COMPONENT SYSTEM SENSOR PROTEIN"/>
    <property type="match status" value="1"/>
</dbReference>
<evidence type="ECO:0000313" key="9">
    <source>
        <dbReference type="EMBL" id="GLQ55337.1"/>
    </source>
</evidence>
<sequence>MEFRAVPRQTGGWFGAALDVDQFVTALNHLEVQRNEQRHQARNLLATIRAIFRRVLATSDGLDAVQSRFEDRLDAIARLQLVLSGGEAASPTLADLMAAEGAAIEGVAAGRLSYDGPAISLPRRTYEIVAMALHELLTNALKHGALGQPGGSVRVFWVHAKRTLVVNWREYCPQGLAEPAPSRRGYGRELIERALPYDLGADIFYEFDKSGLSCRMTIPIGADDD</sequence>
<dbReference type="PANTHER" id="PTHR41523:SF7">
    <property type="entry name" value="HISTIDINE KINASE"/>
    <property type="match status" value="1"/>
</dbReference>
<evidence type="ECO:0000256" key="4">
    <source>
        <dbReference type="ARBA" id="ARBA00022679"/>
    </source>
</evidence>
<dbReference type="EC" id="2.7.13.3" evidence="2"/>
<evidence type="ECO:0000256" key="7">
    <source>
        <dbReference type="ARBA" id="ARBA00022840"/>
    </source>
</evidence>
<dbReference type="Pfam" id="PF07536">
    <property type="entry name" value="HWE_HK"/>
    <property type="match status" value="1"/>
</dbReference>
<evidence type="ECO:0000256" key="6">
    <source>
        <dbReference type="ARBA" id="ARBA00022777"/>
    </source>
</evidence>
<evidence type="ECO:0000256" key="2">
    <source>
        <dbReference type="ARBA" id="ARBA00012438"/>
    </source>
</evidence>
<dbReference type="InterPro" id="IPR036890">
    <property type="entry name" value="HATPase_C_sf"/>
</dbReference>
<dbReference type="Proteomes" id="UP001156691">
    <property type="component" value="Unassembled WGS sequence"/>
</dbReference>
<gene>
    <name evidence="9" type="ORF">GCM10010862_25960</name>
</gene>
<comment type="caution">
    <text evidence="9">The sequence shown here is derived from an EMBL/GenBank/DDBJ whole genome shotgun (WGS) entry which is preliminary data.</text>
</comment>
<evidence type="ECO:0000256" key="3">
    <source>
        <dbReference type="ARBA" id="ARBA00022553"/>
    </source>
</evidence>
<evidence type="ECO:0000256" key="5">
    <source>
        <dbReference type="ARBA" id="ARBA00022741"/>
    </source>
</evidence>
<dbReference type="InterPro" id="IPR011102">
    <property type="entry name" value="Sig_transdc_His_kinase_HWE"/>
</dbReference>
<keyword evidence="7" id="KW-0067">ATP-binding</keyword>
<organism evidence="9 10">
    <name type="scientific">Devosia nitrariae</name>
    <dbReference type="NCBI Taxonomy" id="2071872"/>
    <lineage>
        <taxon>Bacteria</taxon>
        <taxon>Pseudomonadati</taxon>
        <taxon>Pseudomonadota</taxon>
        <taxon>Alphaproteobacteria</taxon>
        <taxon>Hyphomicrobiales</taxon>
        <taxon>Devosiaceae</taxon>
        <taxon>Devosia</taxon>
    </lineage>
</organism>
<comment type="catalytic activity">
    <reaction evidence="1">
        <text>ATP + protein L-histidine = ADP + protein N-phospho-L-histidine.</text>
        <dbReference type="EC" id="2.7.13.3"/>
    </reaction>
</comment>
<protein>
    <recommendedName>
        <fullName evidence="2">histidine kinase</fullName>
        <ecNumber evidence="2">2.7.13.3</ecNumber>
    </recommendedName>
</protein>
<keyword evidence="10" id="KW-1185">Reference proteome</keyword>
<dbReference type="Gene3D" id="3.30.565.10">
    <property type="entry name" value="Histidine kinase-like ATPase, C-terminal domain"/>
    <property type="match status" value="1"/>
</dbReference>
<keyword evidence="3" id="KW-0597">Phosphoprotein</keyword>
<keyword evidence="6" id="KW-0418">Kinase</keyword>
<evidence type="ECO:0000313" key="10">
    <source>
        <dbReference type="Proteomes" id="UP001156691"/>
    </source>
</evidence>
<evidence type="ECO:0000256" key="1">
    <source>
        <dbReference type="ARBA" id="ARBA00000085"/>
    </source>
</evidence>
<keyword evidence="4" id="KW-0808">Transferase</keyword>
<dbReference type="SMART" id="SM00911">
    <property type="entry name" value="HWE_HK"/>
    <property type="match status" value="1"/>
</dbReference>